<reference evidence="1 2" key="1">
    <citation type="journal article" date="2019" name="Nat. Ecol. Evol.">
        <title>Megaphylogeny resolves global patterns of mushroom evolution.</title>
        <authorList>
            <person name="Varga T."/>
            <person name="Krizsan K."/>
            <person name="Foldi C."/>
            <person name="Dima B."/>
            <person name="Sanchez-Garcia M."/>
            <person name="Sanchez-Ramirez S."/>
            <person name="Szollosi G.J."/>
            <person name="Szarkandi J.G."/>
            <person name="Papp V."/>
            <person name="Albert L."/>
            <person name="Andreopoulos W."/>
            <person name="Angelini C."/>
            <person name="Antonin V."/>
            <person name="Barry K.W."/>
            <person name="Bougher N.L."/>
            <person name="Buchanan P."/>
            <person name="Buyck B."/>
            <person name="Bense V."/>
            <person name="Catcheside P."/>
            <person name="Chovatia M."/>
            <person name="Cooper J."/>
            <person name="Damon W."/>
            <person name="Desjardin D."/>
            <person name="Finy P."/>
            <person name="Geml J."/>
            <person name="Haridas S."/>
            <person name="Hughes K."/>
            <person name="Justo A."/>
            <person name="Karasinski D."/>
            <person name="Kautmanova I."/>
            <person name="Kiss B."/>
            <person name="Kocsube S."/>
            <person name="Kotiranta H."/>
            <person name="LaButti K.M."/>
            <person name="Lechner B.E."/>
            <person name="Liimatainen K."/>
            <person name="Lipzen A."/>
            <person name="Lukacs Z."/>
            <person name="Mihaltcheva S."/>
            <person name="Morgado L.N."/>
            <person name="Niskanen T."/>
            <person name="Noordeloos M.E."/>
            <person name="Ohm R.A."/>
            <person name="Ortiz-Santana B."/>
            <person name="Ovrebo C."/>
            <person name="Racz N."/>
            <person name="Riley R."/>
            <person name="Savchenko A."/>
            <person name="Shiryaev A."/>
            <person name="Soop K."/>
            <person name="Spirin V."/>
            <person name="Szebenyi C."/>
            <person name="Tomsovsky M."/>
            <person name="Tulloss R.E."/>
            <person name="Uehling J."/>
            <person name="Grigoriev I.V."/>
            <person name="Vagvolgyi C."/>
            <person name="Papp T."/>
            <person name="Martin F.M."/>
            <person name="Miettinen O."/>
            <person name="Hibbett D.S."/>
            <person name="Nagy L.G."/>
        </authorList>
    </citation>
    <scope>NUCLEOTIDE SEQUENCE [LARGE SCALE GENOMIC DNA]</scope>
    <source>
        <strain evidence="1 2">CBS 309.79</strain>
    </source>
</reference>
<protein>
    <submittedName>
        <fullName evidence="1">Uncharacterized protein</fullName>
    </submittedName>
</protein>
<sequence length="64" mass="7062">MLRPIAHYFRVFAIAFSRLARYGSVSSPAQLFSSSTVGEVLIIRIVPSIAFCAALLDSFELFAH</sequence>
<accession>A0A5C3QMK0</accession>
<gene>
    <name evidence="1" type="ORF">BDV98DRAFT_571232</name>
</gene>
<dbReference type="AlphaFoldDB" id="A0A5C3QMK0"/>
<proteinExistence type="predicted"/>
<keyword evidence="2" id="KW-1185">Reference proteome</keyword>
<evidence type="ECO:0000313" key="2">
    <source>
        <dbReference type="Proteomes" id="UP000305067"/>
    </source>
</evidence>
<evidence type="ECO:0000313" key="1">
    <source>
        <dbReference type="EMBL" id="TFK99603.1"/>
    </source>
</evidence>
<organism evidence="1 2">
    <name type="scientific">Pterulicium gracile</name>
    <dbReference type="NCBI Taxonomy" id="1884261"/>
    <lineage>
        <taxon>Eukaryota</taxon>
        <taxon>Fungi</taxon>
        <taxon>Dikarya</taxon>
        <taxon>Basidiomycota</taxon>
        <taxon>Agaricomycotina</taxon>
        <taxon>Agaricomycetes</taxon>
        <taxon>Agaricomycetidae</taxon>
        <taxon>Agaricales</taxon>
        <taxon>Pleurotineae</taxon>
        <taxon>Pterulaceae</taxon>
        <taxon>Pterulicium</taxon>
    </lineage>
</organism>
<dbReference type="Proteomes" id="UP000305067">
    <property type="component" value="Unassembled WGS sequence"/>
</dbReference>
<name>A0A5C3QMK0_9AGAR</name>
<dbReference type="EMBL" id="ML178833">
    <property type="protein sequence ID" value="TFK99603.1"/>
    <property type="molecule type" value="Genomic_DNA"/>
</dbReference>